<dbReference type="InterPro" id="IPR000792">
    <property type="entry name" value="Tscrpt_reg_LuxR_C"/>
</dbReference>
<dbReference type="InterPro" id="IPR016032">
    <property type="entry name" value="Sig_transdc_resp-reg_C-effctor"/>
</dbReference>
<keyword evidence="2 5" id="KW-0238">DNA-binding</keyword>
<dbReference type="GO" id="GO:0006355">
    <property type="term" value="P:regulation of DNA-templated transcription"/>
    <property type="evidence" value="ECO:0007669"/>
    <property type="project" value="InterPro"/>
</dbReference>
<dbReference type="CDD" id="cd06170">
    <property type="entry name" value="LuxR_C_like"/>
    <property type="match status" value="1"/>
</dbReference>
<evidence type="ECO:0000256" key="2">
    <source>
        <dbReference type="ARBA" id="ARBA00023125"/>
    </source>
</evidence>
<sequence length="246" mass="27949">MKKQERAVRDGVGDAVFSRIASGQKMSSERFNDCVAEMAVEAGFNHYLFAEFPRGDRSGFASNYLASNWPQELIDLYEEVDLFYCSKLVSALKTTAMPVFCDKAPFESAAANQGNDRLTAHFRGHGLKDTFAFALHDMHLRHFIFAFSGERVRLAREEAMRQVFRAMEFLELFAQQNPVEQPMENLSSREIECLRWSAAGKSSEEIAIILDLSAHTVIGYLKSAMRKLDSVNRMQAIARALRYRLL</sequence>
<dbReference type="SMART" id="SM00421">
    <property type="entry name" value="HTH_LUXR"/>
    <property type="match status" value="1"/>
</dbReference>
<evidence type="ECO:0000256" key="1">
    <source>
        <dbReference type="ARBA" id="ARBA00023015"/>
    </source>
</evidence>
<keyword evidence="6" id="KW-1185">Reference proteome</keyword>
<evidence type="ECO:0000259" key="4">
    <source>
        <dbReference type="PROSITE" id="PS50043"/>
    </source>
</evidence>
<dbReference type="SUPFAM" id="SSF75516">
    <property type="entry name" value="Pheromone-binding domain of LuxR-like quorum-sensing transcription factors"/>
    <property type="match status" value="1"/>
</dbReference>
<protein>
    <submittedName>
        <fullName evidence="5">DNA-binding protein</fullName>
    </submittedName>
</protein>
<dbReference type="InterPro" id="IPR005143">
    <property type="entry name" value="TF_LuxR_autoind-bd_dom"/>
</dbReference>
<dbReference type="Gene3D" id="1.10.10.10">
    <property type="entry name" value="Winged helix-like DNA-binding domain superfamily/Winged helix DNA-binding domain"/>
    <property type="match status" value="1"/>
</dbReference>
<dbReference type="PANTHER" id="PTHR44688:SF16">
    <property type="entry name" value="DNA-BINDING TRANSCRIPTIONAL ACTIVATOR DEVR_DOSR"/>
    <property type="match status" value="1"/>
</dbReference>
<name>A0A125Q441_9HYPH</name>
<dbReference type="Proteomes" id="UP000068164">
    <property type="component" value="Unassembled WGS sequence"/>
</dbReference>
<reference evidence="5 6" key="1">
    <citation type="submission" date="2015-11" db="EMBL/GenBank/DDBJ databases">
        <title>Draft Genome Sequence of the Strain BR 10423 (Rhizobium sp.) isolated from nodules of Mimosa pudica.</title>
        <authorList>
            <person name="Barauna A.C."/>
            <person name="Zilli J.E."/>
            <person name="Simoes-Araujo J.L."/>
            <person name="Reis V.M."/>
            <person name="James E.K."/>
            <person name="Reis F.B.Jr."/>
            <person name="Rouws L.F."/>
            <person name="Passos S.R."/>
            <person name="Gois S.R."/>
        </authorList>
    </citation>
    <scope>NUCLEOTIDE SEQUENCE [LARGE SCALE GENOMIC DNA]</scope>
    <source>
        <strain evidence="5 6">BR10423</strain>
    </source>
</reference>
<dbReference type="InterPro" id="IPR036388">
    <property type="entry name" value="WH-like_DNA-bd_sf"/>
</dbReference>
<dbReference type="Gene3D" id="3.30.450.80">
    <property type="entry name" value="Transcription factor LuxR-like, autoinducer-binding domain"/>
    <property type="match status" value="1"/>
</dbReference>
<dbReference type="InterPro" id="IPR036693">
    <property type="entry name" value="TF_LuxR_autoind-bd_dom_sf"/>
</dbReference>
<dbReference type="EMBL" id="LNCD01000148">
    <property type="protein sequence ID" value="KWV40416.1"/>
    <property type="molecule type" value="Genomic_DNA"/>
</dbReference>
<dbReference type="PANTHER" id="PTHR44688">
    <property type="entry name" value="DNA-BINDING TRANSCRIPTIONAL ACTIVATOR DEVR_DOSR"/>
    <property type="match status" value="1"/>
</dbReference>
<dbReference type="OrthoDB" id="8113315at2"/>
<evidence type="ECO:0000256" key="3">
    <source>
        <dbReference type="ARBA" id="ARBA00023163"/>
    </source>
</evidence>
<comment type="caution">
    <text evidence="5">The sequence shown here is derived from an EMBL/GenBank/DDBJ whole genome shotgun (WGS) entry which is preliminary data.</text>
</comment>
<organism evidence="5 6">
    <name type="scientific">Rhizobium altiplani</name>
    <dbReference type="NCBI Taxonomy" id="1864509"/>
    <lineage>
        <taxon>Bacteria</taxon>
        <taxon>Pseudomonadati</taxon>
        <taxon>Pseudomonadota</taxon>
        <taxon>Alphaproteobacteria</taxon>
        <taxon>Hyphomicrobiales</taxon>
        <taxon>Rhizobiaceae</taxon>
        <taxon>Rhizobium/Agrobacterium group</taxon>
        <taxon>Rhizobium</taxon>
    </lineage>
</organism>
<feature type="domain" description="HTH luxR-type" evidence="4">
    <location>
        <begin position="179"/>
        <end position="244"/>
    </location>
</feature>
<proteinExistence type="predicted"/>
<dbReference type="PRINTS" id="PR00038">
    <property type="entry name" value="HTHLUXR"/>
</dbReference>
<dbReference type="Pfam" id="PF00196">
    <property type="entry name" value="GerE"/>
    <property type="match status" value="1"/>
</dbReference>
<keyword evidence="3" id="KW-0804">Transcription</keyword>
<dbReference type="RefSeq" id="WP_062376288.1">
    <property type="nucleotide sequence ID" value="NZ_LNCD01000148.1"/>
</dbReference>
<evidence type="ECO:0000313" key="5">
    <source>
        <dbReference type="EMBL" id="KWV40416.1"/>
    </source>
</evidence>
<gene>
    <name evidence="5" type="ORF">AS026_26200</name>
</gene>
<dbReference type="SUPFAM" id="SSF46894">
    <property type="entry name" value="C-terminal effector domain of the bipartite response regulators"/>
    <property type="match status" value="1"/>
</dbReference>
<keyword evidence="1" id="KW-0805">Transcription regulation</keyword>
<dbReference type="PROSITE" id="PS50043">
    <property type="entry name" value="HTH_LUXR_2"/>
    <property type="match status" value="1"/>
</dbReference>
<dbReference type="GO" id="GO:0003677">
    <property type="term" value="F:DNA binding"/>
    <property type="evidence" value="ECO:0007669"/>
    <property type="project" value="UniProtKB-KW"/>
</dbReference>
<dbReference type="AlphaFoldDB" id="A0A125Q441"/>
<evidence type="ECO:0000313" key="6">
    <source>
        <dbReference type="Proteomes" id="UP000068164"/>
    </source>
</evidence>
<dbReference type="Pfam" id="PF03472">
    <property type="entry name" value="Autoind_bind"/>
    <property type="match status" value="1"/>
</dbReference>
<accession>A0A125Q441</accession>
<dbReference type="PROSITE" id="PS00622">
    <property type="entry name" value="HTH_LUXR_1"/>
    <property type="match status" value="1"/>
</dbReference>